<proteinExistence type="predicted"/>
<dbReference type="EMBL" id="MFMO01000039">
    <property type="protein sequence ID" value="OGG87026.1"/>
    <property type="molecule type" value="Genomic_DNA"/>
</dbReference>
<protein>
    <submittedName>
        <fullName evidence="2">Uncharacterized protein</fullName>
    </submittedName>
</protein>
<feature type="transmembrane region" description="Helical" evidence="1">
    <location>
        <begin position="6"/>
        <end position="27"/>
    </location>
</feature>
<keyword evidence="1" id="KW-0812">Transmembrane</keyword>
<evidence type="ECO:0000313" key="2">
    <source>
        <dbReference type="EMBL" id="OGG87026.1"/>
    </source>
</evidence>
<evidence type="ECO:0000256" key="1">
    <source>
        <dbReference type="SAM" id="Phobius"/>
    </source>
</evidence>
<name>A0A1F6FMG1_9BACT</name>
<keyword evidence="1" id="KW-1133">Transmembrane helix</keyword>
<reference evidence="2 3" key="1">
    <citation type="journal article" date="2016" name="Nat. Commun.">
        <title>Thousands of microbial genomes shed light on interconnected biogeochemical processes in an aquifer system.</title>
        <authorList>
            <person name="Anantharaman K."/>
            <person name="Brown C.T."/>
            <person name="Hug L.A."/>
            <person name="Sharon I."/>
            <person name="Castelle C.J."/>
            <person name="Probst A.J."/>
            <person name="Thomas B.C."/>
            <person name="Singh A."/>
            <person name="Wilkins M.J."/>
            <person name="Karaoz U."/>
            <person name="Brodie E.L."/>
            <person name="Williams K.H."/>
            <person name="Hubbard S.S."/>
            <person name="Banfield J.F."/>
        </authorList>
    </citation>
    <scope>NUCLEOTIDE SEQUENCE [LARGE SCALE GENOMIC DNA]</scope>
</reference>
<keyword evidence="1" id="KW-0472">Membrane</keyword>
<evidence type="ECO:0000313" key="3">
    <source>
        <dbReference type="Proteomes" id="UP000177968"/>
    </source>
</evidence>
<organism evidence="2 3">
    <name type="scientific">Candidatus Kaiserbacteria bacterium RIFCSPLOWO2_12_FULL_50_28</name>
    <dbReference type="NCBI Taxonomy" id="1798527"/>
    <lineage>
        <taxon>Bacteria</taxon>
        <taxon>Candidatus Kaiseribacteriota</taxon>
    </lineage>
</organism>
<comment type="caution">
    <text evidence="2">The sequence shown here is derived from an EMBL/GenBank/DDBJ whole genome shotgun (WGS) entry which is preliminary data.</text>
</comment>
<dbReference type="AlphaFoldDB" id="A0A1F6FMG1"/>
<dbReference type="Proteomes" id="UP000177968">
    <property type="component" value="Unassembled WGS sequence"/>
</dbReference>
<sequence length="169" mass="18175">MERLGITTLIGFAVALVVIAGLVSLLFSTGQRGQVLSITSFEECAAAGYPIMESYLEQCATPDGLTFVRDISNDVFEEANNTTATDNSCAPAGCSGQLCVDEGEVPDIITTCEFRPEYTCYQQYGRCERQVSGQCGWTETPEIEQCLTEVKVSPAAPRSSDSGTVEVVF</sequence>
<gene>
    <name evidence="2" type="ORF">A3H15_01455</name>
</gene>
<accession>A0A1F6FMG1</accession>